<comment type="caution">
    <text evidence="3">The sequence shown here is derived from an EMBL/GenBank/DDBJ whole genome shotgun (WGS) entry which is preliminary data.</text>
</comment>
<feature type="signal peptide" evidence="1">
    <location>
        <begin position="1"/>
        <end position="29"/>
    </location>
</feature>
<accession>A0A3S1JKV6</accession>
<proteinExistence type="predicted"/>
<evidence type="ECO:0000313" key="4">
    <source>
        <dbReference type="Proteomes" id="UP000272464"/>
    </source>
</evidence>
<keyword evidence="4" id="KW-1185">Reference proteome</keyword>
<dbReference type="InterPro" id="IPR036582">
    <property type="entry name" value="Mao_N_sf"/>
</dbReference>
<dbReference type="AlphaFoldDB" id="A0A3S1JKV6"/>
<dbReference type="PANTHER" id="PTHR36842">
    <property type="entry name" value="PROTEIN TOLB HOMOLOG"/>
    <property type="match status" value="1"/>
</dbReference>
<evidence type="ECO:0000256" key="1">
    <source>
        <dbReference type="SAM" id="SignalP"/>
    </source>
</evidence>
<sequence length="479" mass="50238">MKKGKVFSMLVASALVTSTLAGTAGAAAAKTASPAKKAASKQTAAKFKVINSGLQVDGDNVVLKAIEVNGTKLYSIRDLADALNAGLKLENGSVVLNDSYGYHSVSIKPNIKSLQVEGATQDFKVAPKLQDGNIYVELNTTVDALGAEIAGSGKIYKLKRAEGQFSTIGFDENGSIVATKEDGEALQVFKLSPSLGTPYEVFSSNEGAATAVISPDHKWGAFTNENGQLFVYDLGTGLTKQIGSDSTVKTDLTWSADGKKVYFIQGDKQEKISYITVDTGVLTEVLADKVENKSDLQVSNDEKKIAYLVNTTGVASNDADSTEDSLTIDYSGAGAQVYSLDLTTKGAKPVQLTKTTDNKLLPSFLTDGSIVYVSADPDGKDVNSVLKSISADGTKVTDLVSDIDVNLDVVTKDGKLLVAGLKADGSSHLYEVTGGTKKELYSTPNVITEVAISKDGKIALISDGKVVVVDGGKGTELTK</sequence>
<keyword evidence="1" id="KW-0732">Signal</keyword>
<dbReference type="EMBL" id="RZNX01000015">
    <property type="protein sequence ID" value="RUT27769.1"/>
    <property type="molecule type" value="Genomic_DNA"/>
</dbReference>
<organism evidence="3 4">
    <name type="scientific">Paenibacillus zeisoli</name>
    <dbReference type="NCBI Taxonomy" id="2496267"/>
    <lineage>
        <taxon>Bacteria</taxon>
        <taxon>Bacillati</taxon>
        <taxon>Bacillota</taxon>
        <taxon>Bacilli</taxon>
        <taxon>Bacillales</taxon>
        <taxon>Paenibacillaceae</taxon>
        <taxon>Paenibacillus</taxon>
    </lineage>
</organism>
<feature type="domain" description="Copper amine oxidase-like N-terminal" evidence="2">
    <location>
        <begin position="56"/>
        <end position="154"/>
    </location>
</feature>
<dbReference type="InterPro" id="IPR012854">
    <property type="entry name" value="Cu_amine_oxidase-like_N"/>
</dbReference>
<dbReference type="Pfam" id="PF07833">
    <property type="entry name" value="Cu_amine_oxidN1"/>
    <property type="match status" value="1"/>
</dbReference>
<name>A0A3S1JKV6_9BACL</name>
<dbReference type="Proteomes" id="UP000272464">
    <property type="component" value="Unassembled WGS sequence"/>
</dbReference>
<dbReference type="RefSeq" id="WP_127200975.1">
    <property type="nucleotide sequence ID" value="NZ_RZNX01000015.1"/>
</dbReference>
<dbReference type="Gene3D" id="2.120.10.30">
    <property type="entry name" value="TolB, C-terminal domain"/>
    <property type="match status" value="2"/>
</dbReference>
<dbReference type="SUPFAM" id="SSF55383">
    <property type="entry name" value="Copper amine oxidase, domain N"/>
    <property type="match status" value="1"/>
</dbReference>
<feature type="chain" id="PRO_5018686333" description="Copper amine oxidase-like N-terminal domain-containing protein" evidence="1">
    <location>
        <begin position="30"/>
        <end position="479"/>
    </location>
</feature>
<reference evidence="3 4" key="1">
    <citation type="submission" date="2018-12" db="EMBL/GenBank/DDBJ databases">
        <authorList>
            <person name="Sun L."/>
            <person name="Chen Z."/>
        </authorList>
    </citation>
    <scope>NUCLEOTIDE SEQUENCE [LARGE SCALE GENOMIC DNA]</scope>
    <source>
        <strain evidence="3 4">3-5-3</strain>
    </source>
</reference>
<evidence type="ECO:0000313" key="3">
    <source>
        <dbReference type="EMBL" id="RUT27769.1"/>
    </source>
</evidence>
<evidence type="ECO:0000259" key="2">
    <source>
        <dbReference type="Pfam" id="PF07833"/>
    </source>
</evidence>
<dbReference type="SUPFAM" id="SSF69322">
    <property type="entry name" value="Tricorn protease domain 2"/>
    <property type="match status" value="1"/>
</dbReference>
<dbReference type="PANTHER" id="PTHR36842:SF1">
    <property type="entry name" value="PROTEIN TOLB"/>
    <property type="match status" value="1"/>
</dbReference>
<dbReference type="InterPro" id="IPR011042">
    <property type="entry name" value="6-blade_b-propeller_TolB-like"/>
</dbReference>
<dbReference type="OrthoDB" id="2768010at2"/>
<gene>
    <name evidence="3" type="ORF">EJP77_19705</name>
</gene>
<protein>
    <recommendedName>
        <fullName evidence="2">Copper amine oxidase-like N-terminal domain-containing protein</fullName>
    </recommendedName>
</protein>